<evidence type="ECO:0000256" key="2">
    <source>
        <dbReference type="ARBA" id="ARBA00022833"/>
    </source>
</evidence>
<reference evidence="8" key="2">
    <citation type="journal article" date="2023" name="IMA Fungus">
        <title>Comparative genomic study of the Penicillium genus elucidates a diverse pangenome and 15 lateral gene transfer events.</title>
        <authorList>
            <person name="Petersen C."/>
            <person name="Sorensen T."/>
            <person name="Nielsen M.R."/>
            <person name="Sondergaard T.E."/>
            <person name="Sorensen J.L."/>
            <person name="Fitzpatrick D.A."/>
            <person name="Frisvad J.C."/>
            <person name="Nielsen K.L."/>
        </authorList>
    </citation>
    <scope>NUCLEOTIDE SEQUENCE</scope>
    <source>
        <strain evidence="8">IBT 30761</strain>
    </source>
</reference>
<keyword evidence="1" id="KW-0479">Metal-binding</keyword>
<evidence type="ECO:0000313" key="8">
    <source>
        <dbReference type="EMBL" id="KAJ5102763.1"/>
    </source>
</evidence>
<dbReference type="InterPro" id="IPR036864">
    <property type="entry name" value="Zn2-C6_fun-type_DNA-bd_sf"/>
</dbReference>
<dbReference type="GO" id="GO:0008270">
    <property type="term" value="F:zinc ion binding"/>
    <property type="evidence" value="ECO:0007669"/>
    <property type="project" value="InterPro"/>
</dbReference>
<dbReference type="OrthoDB" id="3598904at2759"/>
<evidence type="ECO:0000256" key="3">
    <source>
        <dbReference type="ARBA" id="ARBA00023015"/>
    </source>
</evidence>
<protein>
    <recommendedName>
        <fullName evidence="7">Zn(2)-C6 fungal-type domain-containing protein</fullName>
    </recommendedName>
</protein>
<keyword evidence="6" id="KW-0539">Nucleus</keyword>
<keyword evidence="2" id="KW-0862">Zinc</keyword>
<evidence type="ECO:0000259" key="7">
    <source>
        <dbReference type="PROSITE" id="PS50048"/>
    </source>
</evidence>
<dbReference type="RefSeq" id="XP_056476143.1">
    <property type="nucleotide sequence ID" value="XM_056615786.1"/>
</dbReference>
<keyword evidence="4" id="KW-0238">DNA-binding</keyword>
<dbReference type="Pfam" id="PF11951">
    <property type="entry name" value="Fungal_trans_2"/>
    <property type="match status" value="1"/>
</dbReference>
<organism evidence="8 9">
    <name type="scientific">Penicillium argentinense</name>
    <dbReference type="NCBI Taxonomy" id="1131581"/>
    <lineage>
        <taxon>Eukaryota</taxon>
        <taxon>Fungi</taxon>
        <taxon>Dikarya</taxon>
        <taxon>Ascomycota</taxon>
        <taxon>Pezizomycotina</taxon>
        <taxon>Eurotiomycetes</taxon>
        <taxon>Eurotiomycetidae</taxon>
        <taxon>Eurotiales</taxon>
        <taxon>Aspergillaceae</taxon>
        <taxon>Penicillium</taxon>
    </lineage>
</organism>
<dbReference type="CDD" id="cd00067">
    <property type="entry name" value="GAL4"/>
    <property type="match status" value="1"/>
</dbReference>
<dbReference type="GeneID" id="81354765"/>
<feature type="domain" description="Zn(2)-C6 fungal-type" evidence="7">
    <location>
        <begin position="17"/>
        <end position="45"/>
    </location>
</feature>
<keyword evidence="9" id="KW-1185">Reference proteome</keyword>
<dbReference type="PROSITE" id="PS00463">
    <property type="entry name" value="ZN2_CY6_FUNGAL_1"/>
    <property type="match status" value="1"/>
</dbReference>
<dbReference type="EMBL" id="JAPQKI010000004">
    <property type="protein sequence ID" value="KAJ5102763.1"/>
    <property type="molecule type" value="Genomic_DNA"/>
</dbReference>
<dbReference type="SUPFAM" id="SSF57701">
    <property type="entry name" value="Zn2/Cys6 DNA-binding domain"/>
    <property type="match status" value="1"/>
</dbReference>
<dbReference type="SMART" id="SM00066">
    <property type="entry name" value="GAL4"/>
    <property type="match status" value="1"/>
</dbReference>
<proteinExistence type="predicted"/>
<dbReference type="InterPro" id="IPR052360">
    <property type="entry name" value="Transcr_Regulatory_Proteins"/>
</dbReference>
<dbReference type="GO" id="GO:0003677">
    <property type="term" value="F:DNA binding"/>
    <property type="evidence" value="ECO:0007669"/>
    <property type="project" value="UniProtKB-KW"/>
</dbReference>
<keyword evidence="5" id="KW-0804">Transcription</keyword>
<dbReference type="PANTHER" id="PTHR36206:SF4">
    <property type="entry name" value="HYPOTHETICAL CONSERVED PROTEIN (EUROFUNG)-RELATED"/>
    <property type="match status" value="1"/>
</dbReference>
<dbReference type="InterPro" id="IPR001138">
    <property type="entry name" value="Zn2Cys6_DnaBD"/>
</dbReference>
<evidence type="ECO:0000256" key="4">
    <source>
        <dbReference type="ARBA" id="ARBA00023125"/>
    </source>
</evidence>
<comment type="caution">
    <text evidence="8">The sequence shown here is derived from an EMBL/GenBank/DDBJ whole genome shotgun (WGS) entry which is preliminary data.</text>
</comment>
<dbReference type="Gene3D" id="4.10.240.10">
    <property type="entry name" value="Zn(2)-C6 fungal-type DNA-binding domain"/>
    <property type="match status" value="1"/>
</dbReference>
<dbReference type="GO" id="GO:0000981">
    <property type="term" value="F:DNA-binding transcription factor activity, RNA polymerase II-specific"/>
    <property type="evidence" value="ECO:0007669"/>
    <property type="project" value="InterPro"/>
</dbReference>
<dbReference type="PROSITE" id="PS50048">
    <property type="entry name" value="ZN2_CY6_FUNGAL_2"/>
    <property type="match status" value="1"/>
</dbReference>
<accession>A0A9W9KEI4</accession>
<dbReference type="PANTHER" id="PTHR36206">
    <property type="entry name" value="ASPERCRYPTIN BIOSYNTHESIS CLUSTER-SPECIFIC TRANSCRIPTION REGULATOR ATNN-RELATED"/>
    <property type="match status" value="1"/>
</dbReference>
<gene>
    <name evidence="8" type="ORF">N7532_003292</name>
</gene>
<evidence type="ECO:0000256" key="1">
    <source>
        <dbReference type="ARBA" id="ARBA00022723"/>
    </source>
</evidence>
<dbReference type="AlphaFoldDB" id="A0A9W9KEI4"/>
<evidence type="ECO:0000313" key="9">
    <source>
        <dbReference type="Proteomes" id="UP001149074"/>
    </source>
</evidence>
<evidence type="ECO:0000256" key="5">
    <source>
        <dbReference type="ARBA" id="ARBA00023163"/>
    </source>
</evidence>
<name>A0A9W9KEI4_9EURO</name>
<keyword evidence="3" id="KW-0805">Transcription regulation</keyword>
<sequence>MSLNIRSRKSTPKVRTGCATCKIRRVKCDETRPTCHRCKTTGRICPGYAPPTGAIQKSSIQIYSIPFKVPGSRTDRELLHFYCSEAAHCLSRFSDSTLWSDLILQQSQYQPVIRNSLIALSSLYREYLVVGSDQLGHSPRSIRLMAKSHKQLLSYLSDPRASPVPALICSLIFYVFECLVGNTRQAIWHLDRGLELLKCFWVSDAGLLARMDPIYPQLRRIFAHLDVHASIFSPERFQVLCLASPDQISGVSHVVPDGFGSINEVDEALITLQNWKLHHLMQSLCWKGTPIDRLPPNIAAERLRLDGEYRRFETAAQRFLSQNDQVLGTNGRQRITLLHTQGLICHGVLLENIIIPSDENFPLEACYKFDLALDQIKSLMSGSSSQSASRGFTVSTNLIAMLYFVCLKTRDPNLLQRSLSLMEQSMFAARDGLWDSQKARFVVQWMRCEDNLGEEGNMDLRLEDIGTGIIDIDGGLDEAVKRLNVGEAKE</sequence>
<dbReference type="Proteomes" id="UP001149074">
    <property type="component" value="Unassembled WGS sequence"/>
</dbReference>
<dbReference type="InterPro" id="IPR021858">
    <property type="entry name" value="Fun_TF"/>
</dbReference>
<dbReference type="Pfam" id="PF00172">
    <property type="entry name" value="Zn_clus"/>
    <property type="match status" value="1"/>
</dbReference>
<reference evidence="8" key="1">
    <citation type="submission" date="2022-11" db="EMBL/GenBank/DDBJ databases">
        <authorList>
            <person name="Petersen C."/>
        </authorList>
    </citation>
    <scope>NUCLEOTIDE SEQUENCE</scope>
    <source>
        <strain evidence="8">IBT 30761</strain>
    </source>
</reference>
<evidence type="ECO:0000256" key="6">
    <source>
        <dbReference type="ARBA" id="ARBA00023242"/>
    </source>
</evidence>